<evidence type="ECO:0000313" key="2">
    <source>
        <dbReference type="EMBL" id="PTB80535.1"/>
    </source>
</evidence>
<dbReference type="OrthoDB" id="5418203at2759"/>
<organism evidence="2 3">
    <name type="scientific">Trichoderma longibrachiatum ATCC 18648</name>
    <dbReference type="NCBI Taxonomy" id="983965"/>
    <lineage>
        <taxon>Eukaryota</taxon>
        <taxon>Fungi</taxon>
        <taxon>Dikarya</taxon>
        <taxon>Ascomycota</taxon>
        <taxon>Pezizomycotina</taxon>
        <taxon>Sordariomycetes</taxon>
        <taxon>Hypocreomycetidae</taxon>
        <taxon>Hypocreales</taxon>
        <taxon>Hypocreaceae</taxon>
        <taxon>Trichoderma</taxon>
    </lineage>
</organism>
<evidence type="ECO:0000313" key="3">
    <source>
        <dbReference type="Proteomes" id="UP000240760"/>
    </source>
</evidence>
<name>A0A2T4CG41_TRILO</name>
<feature type="compositionally biased region" description="Low complexity" evidence="1">
    <location>
        <begin position="24"/>
        <end position="44"/>
    </location>
</feature>
<evidence type="ECO:0000256" key="1">
    <source>
        <dbReference type="SAM" id="MobiDB-lite"/>
    </source>
</evidence>
<dbReference type="EMBL" id="KZ679127">
    <property type="protein sequence ID" value="PTB80535.1"/>
    <property type="molecule type" value="Genomic_DNA"/>
</dbReference>
<dbReference type="AlphaFoldDB" id="A0A2T4CG41"/>
<feature type="compositionally biased region" description="Basic and acidic residues" evidence="1">
    <location>
        <begin position="148"/>
        <end position="186"/>
    </location>
</feature>
<feature type="region of interest" description="Disordered" evidence="1">
    <location>
        <begin position="1"/>
        <end position="192"/>
    </location>
</feature>
<accession>A0A2T4CG41</accession>
<reference evidence="2 3" key="1">
    <citation type="submission" date="2016-07" db="EMBL/GenBank/DDBJ databases">
        <title>Multiple horizontal gene transfer events from other fungi enriched the ability of initially mycotrophic Trichoderma (Ascomycota) to feed on dead plant biomass.</title>
        <authorList>
            <consortium name="DOE Joint Genome Institute"/>
            <person name="Aerts A."/>
            <person name="Atanasova L."/>
            <person name="Chenthamara K."/>
            <person name="Zhang J."/>
            <person name="Grujic M."/>
            <person name="Henrissat B."/>
            <person name="Kuo A."/>
            <person name="Salamov A."/>
            <person name="Lipzen A."/>
            <person name="Labutti K."/>
            <person name="Barry K."/>
            <person name="Miao Y."/>
            <person name="Rahimi M.J."/>
            <person name="Shen Q."/>
            <person name="Grigoriev I.V."/>
            <person name="Kubicek C.P."/>
            <person name="Druzhinina I.S."/>
        </authorList>
    </citation>
    <scope>NUCLEOTIDE SEQUENCE [LARGE SCALE GENOMIC DNA]</scope>
    <source>
        <strain evidence="2 3">ATCC 18648</strain>
    </source>
</reference>
<dbReference type="Proteomes" id="UP000240760">
    <property type="component" value="Unassembled WGS sequence"/>
</dbReference>
<gene>
    <name evidence="2" type="ORF">M440DRAFT_1436106</name>
</gene>
<protein>
    <submittedName>
        <fullName evidence="2">Uncharacterized protein</fullName>
    </submittedName>
</protein>
<feature type="compositionally biased region" description="Acidic residues" evidence="1">
    <location>
        <begin position="57"/>
        <end position="70"/>
    </location>
</feature>
<feature type="compositionally biased region" description="Low complexity" evidence="1">
    <location>
        <begin position="71"/>
        <end position="84"/>
    </location>
</feature>
<feature type="compositionally biased region" description="Basic and acidic residues" evidence="1">
    <location>
        <begin position="125"/>
        <end position="134"/>
    </location>
</feature>
<keyword evidence="3" id="KW-1185">Reference proteome</keyword>
<sequence length="192" mass="20687">MASKQPTTSKDEMTSALSSLAIETPKPITTSTSTSTSTSSTQTKPKPKKKTEPIADSWEDESLSEEEDAAEPASSSTPSSLTTPAVPPPTPASPLALDSSYEWDTLAANQGQGQSSGSGSGTPARRPEKTDAVARRMIAAGLGLKAPRQTEEQRAYQRSVREQEKRRREAQRAEEQRLREAAERAKAAVWED</sequence>
<proteinExistence type="predicted"/>